<dbReference type="Proteomes" id="UP000217257">
    <property type="component" value="Chromosome"/>
</dbReference>
<reference evidence="1 2" key="1">
    <citation type="submission" date="2017-06" db="EMBL/GenBank/DDBJ databases">
        <title>Sequencing and comparative analysis of myxobacterial genomes.</title>
        <authorList>
            <person name="Rupp O."/>
            <person name="Goesmann A."/>
            <person name="Sogaard-Andersen L."/>
        </authorList>
    </citation>
    <scope>NUCLEOTIDE SEQUENCE [LARGE SCALE GENOMIC DNA]</scope>
    <source>
        <strain evidence="1 2">DSM 52655</strain>
    </source>
</reference>
<accession>A0A250IY55</accession>
<dbReference type="Pfam" id="PF10009">
    <property type="entry name" value="DUF2252"/>
    <property type="match status" value="1"/>
</dbReference>
<dbReference type="AlphaFoldDB" id="A0A250IY55"/>
<dbReference type="InterPro" id="IPR018721">
    <property type="entry name" value="DUF2252"/>
</dbReference>
<dbReference type="KEGG" id="cfus:CYFUS_001515"/>
<protein>
    <recommendedName>
        <fullName evidence="3">DUF2252 domain-containing protein</fullName>
    </recommendedName>
</protein>
<organism evidence="1 2">
    <name type="scientific">Cystobacter fuscus</name>
    <dbReference type="NCBI Taxonomy" id="43"/>
    <lineage>
        <taxon>Bacteria</taxon>
        <taxon>Pseudomonadati</taxon>
        <taxon>Myxococcota</taxon>
        <taxon>Myxococcia</taxon>
        <taxon>Myxococcales</taxon>
        <taxon>Cystobacterineae</taxon>
        <taxon>Archangiaceae</taxon>
        <taxon>Cystobacter</taxon>
    </lineage>
</organism>
<evidence type="ECO:0000313" key="1">
    <source>
        <dbReference type="EMBL" id="ATB36101.1"/>
    </source>
</evidence>
<dbReference type="EMBL" id="CP022098">
    <property type="protein sequence ID" value="ATB36101.1"/>
    <property type="molecule type" value="Genomic_DNA"/>
</dbReference>
<name>A0A250IY55_9BACT</name>
<proteinExistence type="predicted"/>
<dbReference type="PANTHER" id="PTHR39441:SF1">
    <property type="entry name" value="DUF2252 DOMAIN-CONTAINING PROTEIN"/>
    <property type="match status" value="1"/>
</dbReference>
<evidence type="ECO:0008006" key="3">
    <source>
        <dbReference type="Google" id="ProtNLM"/>
    </source>
</evidence>
<evidence type="ECO:0000313" key="2">
    <source>
        <dbReference type="Proteomes" id="UP000217257"/>
    </source>
</evidence>
<gene>
    <name evidence="1" type="ORF">CYFUS_001515</name>
</gene>
<dbReference type="RefSeq" id="WP_232537423.1">
    <property type="nucleotide sequence ID" value="NZ_CP022098.1"/>
</dbReference>
<dbReference type="PANTHER" id="PTHR39441">
    <property type="entry name" value="DUF2252 DOMAIN-CONTAINING PROTEIN"/>
    <property type="match status" value="1"/>
</dbReference>
<sequence>MSARIQARRTLRRIRALRPSPPVEVEHDLTEPEAGPALVPEHIPVRAERKRLGRALREKTPREAHAFWKADKARPDPIALLEASNVGRLPSLVPIRHARMGVDPFAFLRGSAMLMANDLARTPSVGLKVQACGDAHLANFGMFATPERNLVFDVNDFDETLPAPWEWDLKRLAVSVWVAGRSNGDSEARCEEAVEACVRGYRRWMRTLSKWSYLDVWYARVDAEELRRTLYREEPASAEKTLAQARRRTQLATLPKLTELREGRRCIIDDPPLVVHPPREHAEMLAEVLQVVGEGYLSSLQGDRGTLVRRYQVVDVARKVVGVGSVGTRCYLALLLGAHARDPLFLQVKEAGPSVLEPFAGASPYPNAGQRVVEGQRLMQAASDIFLGWCQVGGRDFYVRQLRDMKGSTDVERLSPRGLREYAALCGRTLARAHARGGDAAVLRGYLGRGDVFDRALCRFARAYADQNERDYQLFRKAVRDGRLPAQDEGE</sequence>